<name>A0A1G2BMH3_9BACT</name>
<dbReference type="Proteomes" id="UP000177817">
    <property type="component" value="Unassembled WGS sequence"/>
</dbReference>
<sequence>MKKIIFITLFSATLVSALAGGRMLFAQGILEKEPTSGGTQTGLGTVGPISFTKCVENGTCGVEHILVLANNIIRWLAFTSGALALLMYILGGSWMIFSSGNAGRVERGKDILIGTTIALIFILGSWILISFTLQALSTKPEYQIAPASCGGATCNQQQTCRNNKCVSLCTIMAEQDTQHVWLCADPEFCGITYDDCTAANNSSANCITGYCSGEPNIVCCYKP</sequence>
<accession>A0A1G2BMH3</accession>
<protein>
    <recommendedName>
        <fullName evidence="5">Transmembrane protein</fullName>
    </recommendedName>
</protein>
<evidence type="ECO:0000313" key="4">
    <source>
        <dbReference type="Proteomes" id="UP000177817"/>
    </source>
</evidence>
<feature type="signal peptide" evidence="2">
    <location>
        <begin position="1"/>
        <end position="19"/>
    </location>
</feature>
<keyword evidence="1" id="KW-0812">Transmembrane</keyword>
<feature type="chain" id="PRO_5009582100" description="Transmembrane protein" evidence="2">
    <location>
        <begin position="20"/>
        <end position="223"/>
    </location>
</feature>
<organism evidence="3 4">
    <name type="scientific">Candidatus Komeilibacteria bacterium RIFCSPHIGHO2_01_FULL_52_14</name>
    <dbReference type="NCBI Taxonomy" id="1798549"/>
    <lineage>
        <taxon>Bacteria</taxon>
        <taxon>Candidatus Komeiliibacteriota</taxon>
    </lineage>
</organism>
<evidence type="ECO:0000313" key="3">
    <source>
        <dbReference type="EMBL" id="OGY90312.1"/>
    </source>
</evidence>
<gene>
    <name evidence="3" type="ORF">A2677_01240</name>
</gene>
<evidence type="ECO:0000256" key="1">
    <source>
        <dbReference type="SAM" id="Phobius"/>
    </source>
</evidence>
<keyword evidence="1" id="KW-0472">Membrane</keyword>
<feature type="transmembrane region" description="Helical" evidence="1">
    <location>
        <begin position="111"/>
        <end position="133"/>
    </location>
</feature>
<keyword evidence="2" id="KW-0732">Signal</keyword>
<feature type="transmembrane region" description="Helical" evidence="1">
    <location>
        <begin position="72"/>
        <end position="90"/>
    </location>
</feature>
<dbReference type="EMBL" id="MHKK01000012">
    <property type="protein sequence ID" value="OGY90312.1"/>
    <property type="molecule type" value="Genomic_DNA"/>
</dbReference>
<evidence type="ECO:0008006" key="5">
    <source>
        <dbReference type="Google" id="ProtNLM"/>
    </source>
</evidence>
<evidence type="ECO:0000256" key="2">
    <source>
        <dbReference type="SAM" id="SignalP"/>
    </source>
</evidence>
<proteinExistence type="predicted"/>
<comment type="caution">
    <text evidence="3">The sequence shown here is derived from an EMBL/GenBank/DDBJ whole genome shotgun (WGS) entry which is preliminary data.</text>
</comment>
<reference evidence="3 4" key="1">
    <citation type="journal article" date="2016" name="Nat. Commun.">
        <title>Thousands of microbial genomes shed light on interconnected biogeochemical processes in an aquifer system.</title>
        <authorList>
            <person name="Anantharaman K."/>
            <person name="Brown C.T."/>
            <person name="Hug L.A."/>
            <person name="Sharon I."/>
            <person name="Castelle C.J."/>
            <person name="Probst A.J."/>
            <person name="Thomas B.C."/>
            <person name="Singh A."/>
            <person name="Wilkins M.J."/>
            <person name="Karaoz U."/>
            <person name="Brodie E.L."/>
            <person name="Williams K.H."/>
            <person name="Hubbard S.S."/>
            <person name="Banfield J.F."/>
        </authorList>
    </citation>
    <scope>NUCLEOTIDE SEQUENCE [LARGE SCALE GENOMIC DNA]</scope>
</reference>
<dbReference type="AlphaFoldDB" id="A0A1G2BMH3"/>
<keyword evidence="1" id="KW-1133">Transmembrane helix</keyword>